<dbReference type="GO" id="GO:0009312">
    <property type="term" value="P:oligosaccharide biosynthetic process"/>
    <property type="evidence" value="ECO:0007669"/>
    <property type="project" value="InterPro"/>
</dbReference>
<evidence type="ECO:0000256" key="36">
    <source>
        <dbReference type="SAM" id="Phobius"/>
    </source>
</evidence>
<evidence type="ECO:0000256" key="35">
    <source>
        <dbReference type="PIRSR" id="PIRSR607754-3"/>
    </source>
</evidence>
<dbReference type="PANTHER" id="PTHR12871">
    <property type="entry name" value="BETA-1,2-N-ACETYLGLUCOSAMINYLTRANSFERASE II"/>
    <property type="match status" value="1"/>
</dbReference>
<evidence type="ECO:0000256" key="29">
    <source>
        <dbReference type="ARBA" id="ARBA00031203"/>
    </source>
</evidence>
<evidence type="ECO:0000256" key="23">
    <source>
        <dbReference type="ARBA" id="ARBA00023157"/>
    </source>
</evidence>
<keyword evidence="25 34" id="KW-0464">Manganese</keyword>
<keyword evidence="22 36" id="KW-0472">Membrane</keyword>
<gene>
    <name evidence="37" type="primary">MGAT2</name>
</gene>
<feature type="transmembrane region" description="Helical" evidence="36">
    <location>
        <begin position="123"/>
        <end position="140"/>
    </location>
</feature>
<dbReference type="GO" id="GO:0008455">
    <property type="term" value="F:alpha-1,6-mannosylglycoprotein 2-beta-N-acetylglucosaminyltransferase activity"/>
    <property type="evidence" value="ECO:0007669"/>
    <property type="project" value="UniProtKB-EC"/>
</dbReference>
<dbReference type="PANTHER" id="PTHR12871:SF0">
    <property type="entry name" value="ALPHA-1,6-MANNOSYL-GLYCOPROTEIN 2-BETA-N-ACETYLGLUCOSAMINYLTRANSFERASE"/>
    <property type="match status" value="1"/>
</dbReference>
<dbReference type="GO" id="GO:0005795">
    <property type="term" value="C:Golgi stack"/>
    <property type="evidence" value="ECO:0007669"/>
    <property type="project" value="InterPro"/>
</dbReference>
<comment type="subcellular location">
    <subcellularLocation>
        <location evidence="2">Golgi apparatus membrane</location>
        <topology evidence="2">Single-pass type II membrane protein</topology>
    </subcellularLocation>
    <subcellularLocation>
        <location evidence="3">Mitochondrion inner membrane</location>
        <topology evidence="3">Single-pass membrane protein</topology>
    </subcellularLocation>
</comment>
<feature type="binding site" evidence="34">
    <location>
        <position position="405"/>
    </location>
    <ligand>
        <name>Mn(2+)</name>
        <dbReference type="ChEBI" id="CHEBI:29035"/>
    </ligand>
</feature>
<keyword evidence="11" id="KW-0679">Respiratory chain</keyword>
<keyword evidence="13 37" id="KW-0808">Transferase</keyword>
<keyword evidence="24" id="KW-0325">Glycoprotein</keyword>
<evidence type="ECO:0000256" key="10">
    <source>
        <dbReference type="ARBA" id="ARBA00022448"/>
    </source>
</evidence>
<proteinExistence type="evidence at transcript level"/>
<keyword evidence="12 37" id="KW-0328">Glycosyltransferase</keyword>
<dbReference type="EMBL" id="HAAD01004060">
    <property type="protein sequence ID" value="CDG70292.1"/>
    <property type="molecule type" value="mRNA"/>
</dbReference>
<feature type="disulfide bond" evidence="35">
    <location>
        <begin position="486"/>
        <end position="586"/>
    </location>
</feature>
<comment type="catalytic activity">
    <reaction evidence="32">
        <text>an N(4)-{beta-D-GlcNAc-(1-&gt;2)-alpha-D-Man-(1-&gt;3)-[alpha-D-Man-(1-&gt;6)]-beta-D-Man-(1-&gt;4)-beta-D-GlcNAc-(1-&gt;4)-beta-D-GlcNAc}-L-asparaginyl-[protein] + UDP-N-acetyl-alpha-D-glucosamine = N(4)-{beta-D-GlcNAc-(1-&gt;2)-alpha-D-Man-(1-&gt;3)-[beta-D-GlcNAc-(1-&gt;2)-alpha-D-Man-(1-&gt;6)]-beta-D-Man-(1-&gt;4)-beta-D-GlcNAc-(1-&gt;4)-beta-D-GlcNAc}-L-asparaginyl-[protein] + UDP + H(+)</text>
        <dbReference type="Rhea" id="RHEA:12941"/>
        <dbReference type="Rhea" id="RHEA-COMP:13526"/>
        <dbReference type="Rhea" id="RHEA-COMP:14369"/>
        <dbReference type="ChEBI" id="CHEBI:15378"/>
        <dbReference type="ChEBI" id="CHEBI:57705"/>
        <dbReference type="ChEBI" id="CHEBI:58223"/>
        <dbReference type="ChEBI" id="CHEBI:60615"/>
        <dbReference type="ChEBI" id="CHEBI:60651"/>
        <dbReference type="EC" id="2.4.1.143"/>
    </reaction>
</comment>
<dbReference type="GO" id="GO:0005743">
    <property type="term" value="C:mitochondrial inner membrane"/>
    <property type="evidence" value="ECO:0007669"/>
    <property type="project" value="UniProtKB-SubCell"/>
</dbReference>
<comment type="cofactor">
    <cofactor evidence="1 34">
        <name>Mn(2+)</name>
        <dbReference type="ChEBI" id="CHEBI:29035"/>
    </cofactor>
</comment>
<evidence type="ECO:0000256" key="17">
    <source>
        <dbReference type="ARBA" id="ARBA00022968"/>
    </source>
</evidence>
<evidence type="ECO:0000256" key="12">
    <source>
        <dbReference type="ARBA" id="ARBA00022676"/>
    </source>
</evidence>
<evidence type="ECO:0000256" key="13">
    <source>
        <dbReference type="ARBA" id="ARBA00022679"/>
    </source>
</evidence>
<dbReference type="GO" id="GO:0000139">
    <property type="term" value="C:Golgi membrane"/>
    <property type="evidence" value="ECO:0007669"/>
    <property type="project" value="UniProtKB-SubCell"/>
</dbReference>
<evidence type="ECO:0000256" key="22">
    <source>
        <dbReference type="ARBA" id="ARBA00023136"/>
    </source>
</evidence>
<keyword evidence="21" id="KW-0496">Mitochondrion</keyword>
<evidence type="ECO:0000256" key="8">
    <source>
        <dbReference type="ARBA" id="ARBA00014817"/>
    </source>
</evidence>
<keyword evidence="15 34" id="KW-0479">Metal-binding</keyword>
<evidence type="ECO:0000256" key="4">
    <source>
        <dbReference type="ARBA" id="ARBA00004922"/>
    </source>
</evidence>
<dbReference type="EC" id="2.4.1.143" evidence="7"/>
<keyword evidence="16" id="KW-0999">Mitochondrion inner membrane</keyword>
<evidence type="ECO:0000313" key="37">
    <source>
        <dbReference type="EMBL" id="CDG70292.1"/>
    </source>
</evidence>
<reference evidence="37" key="1">
    <citation type="journal article" date="2013" name="Genome Biol. Evol.">
        <title>Punctuated emergences of genetic and phenotypic innovations in eumetazoan, bilaterian, euteleostome, and hominidae ancestors.</title>
        <authorList>
            <person name="Wenger Y."/>
            <person name="Galliot B."/>
        </authorList>
    </citation>
    <scope>NUCLEOTIDE SEQUENCE</scope>
    <source>
        <tissue evidence="37">Whole animals</tissue>
    </source>
</reference>
<evidence type="ECO:0000256" key="31">
    <source>
        <dbReference type="ARBA" id="ARBA00032915"/>
    </source>
</evidence>
<keyword evidence="10" id="KW-0813">Transport</keyword>
<evidence type="ECO:0000256" key="11">
    <source>
        <dbReference type="ARBA" id="ARBA00022660"/>
    </source>
</evidence>
<evidence type="ECO:0000256" key="20">
    <source>
        <dbReference type="ARBA" id="ARBA00023034"/>
    </source>
</evidence>
<evidence type="ECO:0000256" key="25">
    <source>
        <dbReference type="ARBA" id="ARBA00023211"/>
    </source>
</evidence>
<evidence type="ECO:0000256" key="24">
    <source>
        <dbReference type="ARBA" id="ARBA00023180"/>
    </source>
</evidence>
<dbReference type="InterPro" id="IPR009866">
    <property type="entry name" value="NADH_UbQ_OxRdtase_NDUFB4_su"/>
</dbReference>
<evidence type="ECO:0000256" key="16">
    <source>
        <dbReference type="ARBA" id="ARBA00022792"/>
    </source>
</evidence>
<keyword evidence="14 36" id="KW-0812">Transmembrane</keyword>
<dbReference type="Pfam" id="PF07225">
    <property type="entry name" value="NDUF_B4"/>
    <property type="match status" value="1"/>
</dbReference>
<evidence type="ECO:0000256" key="9">
    <source>
        <dbReference type="ARBA" id="ARBA00018681"/>
    </source>
</evidence>
<evidence type="ECO:0000256" key="14">
    <source>
        <dbReference type="ARBA" id="ARBA00022692"/>
    </source>
</evidence>
<name>T2MEA0_HYDVU</name>
<evidence type="ECO:0000256" key="7">
    <source>
        <dbReference type="ARBA" id="ARBA00012613"/>
    </source>
</evidence>
<dbReference type="SUPFAM" id="SSF53448">
    <property type="entry name" value="Nucleotide-diphospho-sugar transferases"/>
    <property type="match status" value="1"/>
</dbReference>
<evidence type="ECO:0000256" key="32">
    <source>
        <dbReference type="ARBA" id="ARBA00093257"/>
    </source>
</evidence>
<evidence type="ECO:0000256" key="33">
    <source>
        <dbReference type="PIRSR" id="PIRSR607754-1"/>
    </source>
</evidence>
<comment type="pathway">
    <text evidence="4">Protein modification; protein glycosylation.</text>
</comment>
<sequence>MVANVARSVVRVGRSILPHAESKLIPEHGVLIKDPAIERWNYVRENTTPFFKWTGKTVSMALFWCIGIPGACLYVFKRDLELESERAGKPMPKIFPFTLDADDRKTDPLPPHKMICKRRIRKVFLILFPALLVVCFMVYLQNEGILYNNLENYSDKKDDSSMKLDVLKSLIDIQKDSGEVKKINIPFEDDALLKKFLDEAKKTNDPFAQSENSNYFDFLDFKTDFSDTKYTASQLRSVIIELNERQLVYNNDKFSKREKEFVVIVVQVHKRIEYFKELLDSLQRSKGIENAILVISHDVYADSVNELIRKITFCQVIQIFFPYSMQMYPNEYPGPSENDCPRDISLSEARRIGCNNAETPDSFGHYREAHITMTKHHWWWKINMVMDVLDATKNHDGPFMFIEEDHYMAPSFYESLMNLHKTKKSHPLCKTSCDILTIGSYAMNEETLNNVDEAYIGDWISTQHNMGMALYRSTWNEIKMCAEKFCKYDDYNWDWTIMHLSLECLKRKLSVLVYKVPRMYHIGDCGLHHNKDCENSKATLIKVKGIINKNKEQMENNKVTLKESTFKALVPRLNGGWGDARDHQLCLSFMKNSNVLI</sequence>
<evidence type="ECO:0000256" key="6">
    <source>
        <dbReference type="ARBA" id="ARBA00011011"/>
    </source>
</evidence>
<dbReference type="Pfam" id="PF05060">
    <property type="entry name" value="MGAT2"/>
    <property type="match status" value="1"/>
</dbReference>
<comment type="similarity">
    <text evidence="6">Belongs to the glycosyltransferase 16 (GT16) protein family.</text>
</comment>
<keyword evidence="20" id="KW-0333">Golgi apparatus</keyword>
<keyword evidence="19 36" id="KW-1133">Transmembrane helix</keyword>
<feature type="binding site" evidence="33">
    <location>
        <begin position="267"/>
        <end position="271"/>
    </location>
    <ligand>
        <name>substrate</name>
    </ligand>
</feature>
<feature type="disulfide bond" evidence="35">
    <location>
        <begin position="429"/>
        <end position="433"/>
    </location>
</feature>
<comment type="similarity">
    <text evidence="5">Belongs to the complex I NDUFB4 subunit family.</text>
</comment>
<evidence type="ECO:0000256" key="21">
    <source>
        <dbReference type="ARBA" id="ARBA00023128"/>
    </source>
</evidence>
<feature type="binding site" evidence="33">
    <location>
        <position position="298"/>
    </location>
    <ligand>
        <name>substrate</name>
    </ligand>
</feature>
<feature type="transmembrane region" description="Helical" evidence="36">
    <location>
        <begin position="58"/>
        <end position="76"/>
    </location>
</feature>
<evidence type="ECO:0000256" key="2">
    <source>
        <dbReference type="ARBA" id="ARBA00004323"/>
    </source>
</evidence>
<feature type="disulfide bond" evidence="35">
    <location>
        <begin position="340"/>
        <end position="354"/>
    </location>
</feature>
<dbReference type="Gene3D" id="3.90.550.10">
    <property type="entry name" value="Spore Coat Polysaccharide Biosynthesis Protein SpsA, Chain A"/>
    <property type="match status" value="1"/>
</dbReference>
<dbReference type="UniPathway" id="UPA00378"/>
<evidence type="ECO:0000256" key="19">
    <source>
        <dbReference type="ARBA" id="ARBA00022989"/>
    </source>
</evidence>
<accession>T2MEA0</accession>
<evidence type="ECO:0000256" key="27">
    <source>
        <dbReference type="ARBA" id="ARBA00030212"/>
    </source>
</evidence>
<keyword evidence="23 35" id="KW-1015">Disulfide bond</keyword>
<evidence type="ECO:0000256" key="28">
    <source>
        <dbReference type="ARBA" id="ARBA00030987"/>
    </source>
</evidence>
<evidence type="ECO:0000256" key="3">
    <source>
        <dbReference type="ARBA" id="ARBA00004434"/>
    </source>
</evidence>
<keyword evidence="18" id="KW-0249">Electron transport</keyword>
<keyword evidence="17" id="KW-0735">Signal-anchor</keyword>
<evidence type="ECO:0000256" key="1">
    <source>
        <dbReference type="ARBA" id="ARBA00001936"/>
    </source>
</evidence>
<organism evidence="37">
    <name type="scientific">Hydra vulgaris</name>
    <name type="common">Hydra</name>
    <name type="synonym">Hydra attenuata</name>
    <dbReference type="NCBI Taxonomy" id="6087"/>
    <lineage>
        <taxon>Eukaryota</taxon>
        <taxon>Metazoa</taxon>
        <taxon>Cnidaria</taxon>
        <taxon>Hydrozoa</taxon>
        <taxon>Hydroidolina</taxon>
        <taxon>Anthoathecata</taxon>
        <taxon>Aplanulata</taxon>
        <taxon>Hydridae</taxon>
        <taxon>Hydra</taxon>
    </lineage>
</organism>
<protein>
    <recommendedName>
        <fullName evidence="8">Alpha-1,6-mannosyl-glycoprotein 2-beta-N-acetylglucosaminyltransferase</fullName>
        <ecNumber evidence="7">2.4.1.143</ecNumber>
    </recommendedName>
    <alternativeName>
        <fullName evidence="31">Beta-1,2-N-acetylglucosaminyltransferase II</fullName>
    </alternativeName>
    <alternativeName>
        <fullName evidence="27">Complex I-B15</fullName>
    </alternativeName>
    <alternativeName>
        <fullName evidence="30">GlcNAc-T II</fullName>
    </alternativeName>
    <alternativeName>
        <fullName evidence="29">Mannoside acetylglucosaminyltransferase 2</fullName>
    </alternativeName>
    <alternativeName>
        <fullName evidence="26">N-glycosyl-oligosaccharide-glycoprotein N-acetylglucosaminyltransferase II</fullName>
    </alternativeName>
    <alternativeName>
        <fullName evidence="9">NADH dehydrogenase [ubiquinone] 1 beta subcomplex subunit 4</fullName>
    </alternativeName>
    <alternativeName>
        <fullName evidence="28">NADH-ubiquinone oxidoreductase B15 subunit</fullName>
    </alternativeName>
</protein>
<feature type="disulfide bond" evidence="35">
    <location>
        <begin position="481"/>
        <end position="504"/>
    </location>
</feature>
<feature type="binding site" evidence="34">
    <location>
        <position position="521"/>
    </location>
    <ligand>
        <name>Mn(2+)</name>
        <dbReference type="ChEBI" id="CHEBI:29035"/>
    </ligand>
</feature>
<evidence type="ECO:0000256" key="15">
    <source>
        <dbReference type="ARBA" id="ARBA00022723"/>
    </source>
</evidence>
<dbReference type="GO" id="GO:0006487">
    <property type="term" value="P:protein N-linked glycosylation"/>
    <property type="evidence" value="ECO:0007669"/>
    <property type="project" value="TreeGrafter"/>
</dbReference>
<evidence type="ECO:0000256" key="5">
    <source>
        <dbReference type="ARBA" id="ARBA00007260"/>
    </source>
</evidence>
<dbReference type="GO" id="GO:0046872">
    <property type="term" value="F:metal ion binding"/>
    <property type="evidence" value="ECO:0007669"/>
    <property type="project" value="UniProtKB-KW"/>
</dbReference>
<evidence type="ECO:0000256" key="26">
    <source>
        <dbReference type="ARBA" id="ARBA00029663"/>
    </source>
</evidence>
<dbReference type="AlphaFoldDB" id="T2MEA0"/>
<feature type="non-terminal residue" evidence="37">
    <location>
        <position position="1"/>
    </location>
</feature>
<evidence type="ECO:0000256" key="34">
    <source>
        <dbReference type="PIRSR" id="PIRSR607754-2"/>
    </source>
</evidence>
<dbReference type="OrthoDB" id="6019616at2759"/>
<dbReference type="InterPro" id="IPR007754">
    <property type="entry name" value="GlcNAc_II"/>
</dbReference>
<dbReference type="InterPro" id="IPR029044">
    <property type="entry name" value="Nucleotide-diphossugar_trans"/>
</dbReference>
<evidence type="ECO:0000256" key="18">
    <source>
        <dbReference type="ARBA" id="ARBA00022982"/>
    </source>
</evidence>
<evidence type="ECO:0000256" key="30">
    <source>
        <dbReference type="ARBA" id="ARBA00032552"/>
    </source>
</evidence>
<feature type="disulfide bond" evidence="35">
    <location>
        <begin position="525"/>
        <end position="533"/>
    </location>
</feature>